<evidence type="ECO:0000256" key="3">
    <source>
        <dbReference type="ARBA" id="ARBA00023015"/>
    </source>
</evidence>
<evidence type="ECO:0000256" key="13">
    <source>
        <dbReference type="RuleBase" id="RU000682"/>
    </source>
</evidence>
<evidence type="ECO:0000259" key="16">
    <source>
        <dbReference type="PROSITE" id="PS50803"/>
    </source>
</evidence>
<dbReference type="Proteomes" id="UP001519460">
    <property type="component" value="Unassembled WGS sequence"/>
</dbReference>
<protein>
    <recommendedName>
        <fullName evidence="10">Dorsal root ganglia homeobox protein</fullName>
    </recommendedName>
    <alternativeName>
        <fullName evidence="11">Paired-related homeobox protein-like 1</fullName>
    </alternativeName>
</protein>
<feature type="compositionally biased region" description="Basic and acidic residues" evidence="14">
    <location>
        <begin position="232"/>
        <end position="250"/>
    </location>
</feature>
<evidence type="ECO:0000259" key="15">
    <source>
        <dbReference type="PROSITE" id="PS50071"/>
    </source>
</evidence>
<name>A0ABD0LQT9_9CAEN</name>
<dbReference type="Pfam" id="PF00046">
    <property type="entry name" value="Homeodomain"/>
    <property type="match status" value="1"/>
</dbReference>
<dbReference type="Gene3D" id="1.10.10.60">
    <property type="entry name" value="Homeodomain-like"/>
    <property type="match status" value="1"/>
</dbReference>
<evidence type="ECO:0000256" key="10">
    <source>
        <dbReference type="ARBA" id="ARBA00070091"/>
    </source>
</evidence>
<evidence type="ECO:0000256" key="14">
    <source>
        <dbReference type="SAM" id="MobiDB-lite"/>
    </source>
</evidence>
<dbReference type="PANTHER" id="PTHR24329">
    <property type="entry name" value="HOMEOBOX PROTEIN ARISTALESS"/>
    <property type="match status" value="1"/>
</dbReference>
<evidence type="ECO:0000256" key="2">
    <source>
        <dbReference type="ARBA" id="ARBA00022473"/>
    </source>
</evidence>
<gene>
    <name evidence="17" type="ORF">BaRGS_00007467</name>
</gene>
<evidence type="ECO:0000256" key="5">
    <source>
        <dbReference type="ARBA" id="ARBA00023155"/>
    </source>
</evidence>
<dbReference type="GO" id="GO:0003677">
    <property type="term" value="F:DNA binding"/>
    <property type="evidence" value="ECO:0007669"/>
    <property type="project" value="UniProtKB-UniRule"/>
</dbReference>
<sequence>MFCFHCPPTFHPAARPLGVDYSCQPHPSYPGYGLHADLHDDSFARRKQRRNRTTFTLQQLEELEKAFAQTHYPDVFMREDLAMRINLTEARVQVWFQNRRAKWRKSERFSQQHSSPDGQAASTTAPSATTTTSTSSPVTDTDPGNPDDPDHVQITEDAEEDEERAVSPSSVHDPDSARSLDMLESGDQAEDEARKTAEASDLIRYEEAQSETAPDDETKMEGKVALSLDEENQSRMEEIEREAAHSEKPHGHAASPAVSTSQKPGPDHAEAGNEDEKTSPSHSSIPATSARPPHHMTHPLSAHPPSFHSLLESGMGGVEGAKGMLNLMPSMMLPPDLSLLAKVNRTALPFSHSLLAASLQRPAFLPAFDSAALKQYDSLLASRSLLQHAQQHLPHPAFKGCLPFCLCCNPRTPYPPQPPPFAVSGVSSMAVSSLTNSVSSMAVPGSGVSGALSGVSGLHEQRTSSVAELRRRAREHAEAVVANVPESHQARRPSTDL</sequence>
<keyword evidence="2" id="KW-0217">Developmental protein</keyword>
<keyword evidence="7 12" id="KW-0539">Nucleus</keyword>
<keyword evidence="3" id="KW-0805">Transcription regulation</keyword>
<feature type="region of interest" description="Disordered" evidence="14">
    <location>
        <begin position="105"/>
        <end position="314"/>
    </location>
</feature>
<reference evidence="17 18" key="1">
    <citation type="journal article" date="2023" name="Sci. Data">
        <title>Genome assembly of the Korean intertidal mud-creeper Batillaria attramentaria.</title>
        <authorList>
            <person name="Patra A.K."/>
            <person name="Ho P.T."/>
            <person name="Jun S."/>
            <person name="Lee S.J."/>
            <person name="Kim Y."/>
            <person name="Won Y.J."/>
        </authorList>
    </citation>
    <scope>NUCLEOTIDE SEQUENCE [LARGE SCALE GENOMIC DNA]</scope>
    <source>
        <strain evidence="17">Wonlab-2016</strain>
    </source>
</reference>
<evidence type="ECO:0000256" key="6">
    <source>
        <dbReference type="ARBA" id="ARBA00023163"/>
    </source>
</evidence>
<dbReference type="InterPro" id="IPR003654">
    <property type="entry name" value="OAR_dom"/>
</dbReference>
<dbReference type="FunFam" id="1.10.10.60:FF:000126">
    <property type="entry name" value="dorsal root ganglia homeobox protein-like"/>
    <property type="match status" value="1"/>
</dbReference>
<feature type="DNA-binding region" description="Homeobox" evidence="12">
    <location>
        <begin position="48"/>
        <end position="107"/>
    </location>
</feature>
<evidence type="ECO:0000313" key="18">
    <source>
        <dbReference type="Proteomes" id="UP001519460"/>
    </source>
</evidence>
<keyword evidence="4 12" id="KW-0238">DNA-binding</keyword>
<dbReference type="Pfam" id="PF03826">
    <property type="entry name" value="OAR"/>
    <property type="match status" value="1"/>
</dbReference>
<dbReference type="InterPro" id="IPR009057">
    <property type="entry name" value="Homeodomain-like_sf"/>
</dbReference>
<feature type="domain" description="OAR" evidence="16">
    <location>
        <begin position="464"/>
        <end position="477"/>
    </location>
</feature>
<dbReference type="SMART" id="SM00389">
    <property type="entry name" value="HOX"/>
    <property type="match status" value="1"/>
</dbReference>
<comment type="subunit">
    <text evidence="9">Interacts with RGMB.</text>
</comment>
<dbReference type="GO" id="GO:0005634">
    <property type="term" value="C:nucleus"/>
    <property type="evidence" value="ECO:0007669"/>
    <property type="project" value="UniProtKB-SubCell"/>
</dbReference>
<feature type="compositionally biased region" description="Basic and acidic residues" evidence="14">
    <location>
        <begin position="265"/>
        <end position="279"/>
    </location>
</feature>
<dbReference type="AlphaFoldDB" id="A0ABD0LQT9"/>
<dbReference type="SUPFAM" id="SSF46689">
    <property type="entry name" value="Homeodomain-like"/>
    <property type="match status" value="1"/>
</dbReference>
<evidence type="ECO:0000256" key="4">
    <source>
        <dbReference type="ARBA" id="ARBA00023125"/>
    </source>
</evidence>
<evidence type="ECO:0000256" key="1">
    <source>
        <dbReference type="ARBA" id="ARBA00004123"/>
    </source>
</evidence>
<evidence type="ECO:0000313" key="17">
    <source>
        <dbReference type="EMBL" id="KAK7501342.1"/>
    </source>
</evidence>
<evidence type="ECO:0000256" key="7">
    <source>
        <dbReference type="ARBA" id="ARBA00023242"/>
    </source>
</evidence>
<keyword evidence="18" id="KW-1185">Reference proteome</keyword>
<keyword evidence="5 12" id="KW-0371">Homeobox</keyword>
<evidence type="ECO:0000256" key="9">
    <source>
        <dbReference type="ARBA" id="ARBA00064347"/>
    </source>
</evidence>
<dbReference type="InterPro" id="IPR017970">
    <property type="entry name" value="Homeobox_CS"/>
</dbReference>
<dbReference type="PANTHER" id="PTHR24329:SF337">
    <property type="entry name" value="ARISTALESS RELATED HOMEOBOX"/>
    <property type="match status" value="1"/>
</dbReference>
<dbReference type="CDD" id="cd00086">
    <property type="entry name" value="homeodomain"/>
    <property type="match status" value="1"/>
</dbReference>
<comment type="caution">
    <text evidence="17">The sequence shown here is derived from an EMBL/GenBank/DDBJ whole genome shotgun (WGS) entry which is preliminary data.</text>
</comment>
<dbReference type="EMBL" id="JACVVK020000032">
    <property type="protein sequence ID" value="KAK7501342.1"/>
    <property type="molecule type" value="Genomic_DNA"/>
</dbReference>
<evidence type="ECO:0000256" key="11">
    <source>
        <dbReference type="ARBA" id="ARBA00078248"/>
    </source>
</evidence>
<feature type="compositionally biased region" description="Low complexity" evidence="14">
    <location>
        <begin position="120"/>
        <end position="144"/>
    </location>
</feature>
<organism evidence="17 18">
    <name type="scientific">Batillaria attramentaria</name>
    <dbReference type="NCBI Taxonomy" id="370345"/>
    <lineage>
        <taxon>Eukaryota</taxon>
        <taxon>Metazoa</taxon>
        <taxon>Spiralia</taxon>
        <taxon>Lophotrochozoa</taxon>
        <taxon>Mollusca</taxon>
        <taxon>Gastropoda</taxon>
        <taxon>Caenogastropoda</taxon>
        <taxon>Sorbeoconcha</taxon>
        <taxon>Cerithioidea</taxon>
        <taxon>Batillariidae</taxon>
        <taxon>Batillaria</taxon>
    </lineage>
</organism>
<keyword evidence="6" id="KW-0804">Transcription</keyword>
<accession>A0ABD0LQT9</accession>
<proteinExistence type="predicted"/>
<dbReference type="PROSITE" id="PS00027">
    <property type="entry name" value="HOMEOBOX_1"/>
    <property type="match status" value="1"/>
</dbReference>
<dbReference type="InterPro" id="IPR050649">
    <property type="entry name" value="Paired_Homeobox_TFs"/>
</dbReference>
<comment type="subcellular location">
    <subcellularLocation>
        <location evidence="1 12 13">Nucleus</location>
    </subcellularLocation>
</comment>
<feature type="domain" description="Homeobox" evidence="15">
    <location>
        <begin position="46"/>
        <end position="106"/>
    </location>
</feature>
<evidence type="ECO:0000256" key="8">
    <source>
        <dbReference type="ARBA" id="ARBA00058719"/>
    </source>
</evidence>
<dbReference type="PROSITE" id="PS50071">
    <property type="entry name" value="HOMEOBOX_2"/>
    <property type="match status" value="1"/>
</dbReference>
<evidence type="ECO:0000256" key="12">
    <source>
        <dbReference type="PROSITE-ProRule" id="PRU00108"/>
    </source>
</evidence>
<dbReference type="PROSITE" id="PS50803">
    <property type="entry name" value="OAR"/>
    <property type="match status" value="1"/>
</dbReference>
<comment type="function">
    <text evidence="8">Transcription factor required for the formation of correct projections from nociceptive sensory neurons to the dorsal horn of the spinal cord and normal perception of pain.</text>
</comment>
<feature type="compositionally biased region" description="Basic and acidic residues" evidence="14">
    <location>
        <begin position="191"/>
        <end position="207"/>
    </location>
</feature>
<dbReference type="InterPro" id="IPR001356">
    <property type="entry name" value="HD"/>
</dbReference>